<gene>
    <name evidence="1" type="ORF">ABT39_MTgene1345</name>
</gene>
<sequence length="56" mass="6478">MRSWHMLGPLPYVELQDSLCWFPRDGWEEILVHSFSAPGWVGGDRVMSVVDKIISF</sequence>
<dbReference type="EMBL" id="LKAM01000010">
    <property type="protein sequence ID" value="KUM46665.1"/>
    <property type="molecule type" value="Genomic_DNA"/>
</dbReference>
<protein>
    <submittedName>
        <fullName evidence="1">Uncharacterized protein</fullName>
    </submittedName>
</protein>
<geneLocation type="mitochondrion" evidence="1"/>
<organism evidence="1">
    <name type="scientific">Picea glauca</name>
    <name type="common">White spruce</name>
    <name type="synonym">Pinus glauca</name>
    <dbReference type="NCBI Taxonomy" id="3330"/>
    <lineage>
        <taxon>Eukaryota</taxon>
        <taxon>Viridiplantae</taxon>
        <taxon>Streptophyta</taxon>
        <taxon>Embryophyta</taxon>
        <taxon>Tracheophyta</taxon>
        <taxon>Spermatophyta</taxon>
        <taxon>Pinopsida</taxon>
        <taxon>Pinidae</taxon>
        <taxon>Conifers I</taxon>
        <taxon>Pinales</taxon>
        <taxon>Pinaceae</taxon>
        <taxon>Picea</taxon>
    </lineage>
</organism>
<comment type="caution">
    <text evidence="1">The sequence shown here is derived from an EMBL/GenBank/DDBJ whole genome shotgun (WGS) entry which is preliminary data.</text>
</comment>
<proteinExistence type="predicted"/>
<evidence type="ECO:0000313" key="1">
    <source>
        <dbReference type="EMBL" id="KUM46665.1"/>
    </source>
</evidence>
<dbReference type="AlphaFoldDB" id="A0A101LWK1"/>
<accession>A0A101LWK1</accession>
<keyword evidence="1" id="KW-0496">Mitochondrion</keyword>
<name>A0A101LWK1_PICGL</name>
<reference evidence="1" key="1">
    <citation type="journal article" date="2015" name="Genome Biol. Evol.">
        <title>Organellar Genomes of White Spruce (Picea glauca): Assembly and Annotation.</title>
        <authorList>
            <person name="Jackman S.D."/>
            <person name="Warren R.L."/>
            <person name="Gibb E.A."/>
            <person name="Vandervalk B.P."/>
            <person name="Mohamadi H."/>
            <person name="Chu J."/>
            <person name="Raymond A."/>
            <person name="Pleasance S."/>
            <person name="Coope R."/>
            <person name="Wildung M.R."/>
            <person name="Ritland C.E."/>
            <person name="Bousquet J."/>
            <person name="Jones S.J."/>
            <person name="Bohlmann J."/>
            <person name="Birol I."/>
        </authorList>
    </citation>
    <scope>NUCLEOTIDE SEQUENCE [LARGE SCALE GENOMIC DNA]</scope>
    <source>
        <tissue evidence="1">Flushing bud</tissue>
    </source>
</reference>